<proteinExistence type="predicted"/>
<sequence>MSVRIRHCSTVPLARNSDDQIWKCFEWVTAMLKKNMDYLASCVFVDESVFCINIGAPYECFVNATEELPSCSNWK</sequence>
<dbReference type="AlphaFoldDB" id="A0A1X0SAW0"/>
<protein>
    <submittedName>
        <fullName evidence="1">Uncharacterized protein</fullName>
    </submittedName>
</protein>
<gene>
    <name evidence="1" type="ORF">BCV71DRAFT_58037</name>
</gene>
<accession>A0A1X0SAW0</accession>
<organism evidence="1 2">
    <name type="scientific">Rhizopus microsporus</name>
    <dbReference type="NCBI Taxonomy" id="58291"/>
    <lineage>
        <taxon>Eukaryota</taxon>
        <taxon>Fungi</taxon>
        <taxon>Fungi incertae sedis</taxon>
        <taxon>Mucoromycota</taxon>
        <taxon>Mucoromycotina</taxon>
        <taxon>Mucoromycetes</taxon>
        <taxon>Mucorales</taxon>
        <taxon>Mucorineae</taxon>
        <taxon>Rhizopodaceae</taxon>
        <taxon>Rhizopus</taxon>
    </lineage>
</organism>
<name>A0A1X0SAW0_RHIZD</name>
<reference evidence="1 2" key="1">
    <citation type="journal article" date="2016" name="Proc. Natl. Acad. Sci. U.S.A.">
        <title>Lipid metabolic changes in an early divergent fungus govern the establishment of a mutualistic symbiosis with endobacteria.</title>
        <authorList>
            <person name="Lastovetsky O.A."/>
            <person name="Gaspar M.L."/>
            <person name="Mondo S.J."/>
            <person name="LaButti K.M."/>
            <person name="Sandor L."/>
            <person name="Grigoriev I.V."/>
            <person name="Henry S.A."/>
            <person name="Pawlowska T.E."/>
        </authorList>
    </citation>
    <scope>NUCLEOTIDE SEQUENCE [LARGE SCALE GENOMIC DNA]</scope>
    <source>
        <strain evidence="1 2">ATCC 11559</strain>
    </source>
</reference>
<evidence type="ECO:0000313" key="1">
    <source>
        <dbReference type="EMBL" id="ORE21288.1"/>
    </source>
</evidence>
<evidence type="ECO:0000313" key="2">
    <source>
        <dbReference type="Proteomes" id="UP000242381"/>
    </source>
</evidence>
<dbReference type="Proteomes" id="UP000242381">
    <property type="component" value="Unassembled WGS sequence"/>
</dbReference>
<dbReference type="EMBL" id="KV921281">
    <property type="protein sequence ID" value="ORE21288.1"/>
    <property type="molecule type" value="Genomic_DNA"/>
</dbReference>